<dbReference type="SUPFAM" id="SSF52402">
    <property type="entry name" value="Adenine nucleotide alpha hydrolases-like"/>
    <property type="match status" value="3"/>
</dbReference>
<keyword evidence="3" id="KW-0067">ATP-binding</keyword>
<comment type="similarity">
    <text evidence="1">Belongs to the universal stress protein A family.</text>
</comment>
<evidence type="ECO:0000256" key="2">
    <source>
        <dbReference type="ARBA" id="ARBA00022741"/>
    </source>
</evidence>
<dbReference type="Gene3D" id="3.40.50.620">
    <property type="entry name" value="HUPs"/>
    <property type="match status" value="3"/>
</dbReference>
<dbReference type="InterPro" id="IPR006016">
    <property type="entry name" value="UspA"/>
</dbReference>
<dbReference type="PANTHER" id="PTHR46268:SF27">
    <property type="entry name" value="UNIVERSAL STRESS PROTEIN RV2623"/>
    <property type="match status" value="1"/>
</dbReference>
<dbReference type="InterPro" id="IPR014729">
    <property type="entry name" value="Rossmann-like_a/b/a_fold"/>
</dbReference>
<evidence type="ECO:0000256" key="3">
    <source>
        <dbReference type="ARBA" id="ARBA00022840"/>
    </source>
</evidence>
<dbReference type="EMBL" id="DSMG01000169">
    <property type="protein sequence ID" value="HDX33053.1"/>
    <property type="molecule type" value="Genomic_DNA"/>
</dbReference>
<dbReference type="GO" id="GO:0005524">
    <property type="term" value="F:ATP binding"/>
    <property type="evidence" value="ECO:0007669"/>
    <property type="project" value="UniProtKB-KW"/>
</dbReference>
<dbReference type="AlphaFoldDB" id="A0A7C1FN37"/>
<sequence>MKRKILIPLDGSDFSLQIIRVVLDFFDPRDVSLVLLRVAQPPSLPLEASSARTLLSGSLPLSGSYETYASAVEQGYEAAEKELQAVRAQLMEALQPEADRLRSLGYAVKVEVEFGDPAQRIVQYASDEGIGLIAMATHGRSGLSRLMLGSVAERVLRSASVPVLLLRPDPSALVKSAAEKLAMALGKSKKLRMVVATDGVIFGQRAVELASELQPLLVGDLTVVVIASEREGAERAQQVMVDTAAMLTMEPKPQLVPLVGYPDEVLLNYLETHPTDLLIIGAFADRGAGGVSTVGPTAHRIVQDAPTSVLLVKGHPTAIRRVLVCAAVEDEAIVTVGAQFAQAVGAKLDLLHVMPASATLYLAAEPDLPIDVETVISQGTRLSSVLHEWERKLQEYGFDRSSIILQSGSVQEMILQQARQKDYDVIVVGSESSPGHFPGSIANAIVRYAEQSVLLVRIRTT</sequence>
<evidence type="ECO:0000256" key="1">
    <source>
        <dbReference type="ARBA" id="ARBA00008791"/>
    </source>
</evidence>
<dbReference type="Pfam" id="PF00582">
    <property type="entry name" value="Usp"/>
    <property type="match status" value="3"/>
</dbReference>
<feature type="domain" description="UspA" evidence="4">
    <location>
        <begin position="2"/>
        <end position="167"/>
    </location>
</feature>
<evidence type="ECO:0000313" key="5">
    <source>
        <dbReference type="EMBL" id="HDX33053.1"/>
    </source>
</evidence>
<dbReference type="InterPro" id="IPR006015">
    <property type="entry name" value="Universal_stress_UspA"/>
</dbReference>
<evidence type="ECO:0000259" key="4">
    <source>
        <dbReference type="Pfam" id="PF00582"/>
    </source>
</evidence>
<proteinExistence type="inferred from homology"/>
<gene>
    <name evidence="5" type="ORF">ENQ20_16435</name>
</gene>
<dbReference type="CDD" id="cd00293">
    <property type="entry name" value="USP-like"/>
    <property type="match status" value="3"/>
</dbReference>
<feature type="domain" description="UspA" evidence="4">
    <location>
        <begin position="320"/>
        <end position="457"/>
    </location>
</feature>
<protein>
    <submittedName>
        <fullName evidence="5">Universal stress protein</fullName>
    </submittedName>
</protein>
<keyword evidence="2" id="KW-0547">Nucleotide-binding</keyword>
<organism evidence="5">
    <name type="scientific">Caldilinea aerophila</name>
    <dbReference type="NCBI Taxonomy" id="133453"/>
    <lineage>
        <taxon>Bacteria</taxon>
        <taxon>Bacillati</taxon>
        <taxon>Chloroflexota</taxon>
        <taxon>Caldilineae</taxon>
        <taxon>Caldilineales</taxon>
        <taxon>Caldilineaceae</taxon>
        <taxon>Caldilinea</taxon>
    </lineage>
</organism>
<feature type="domain" description="UspA" evidence="4">
    <location>
        <begin position="193"/>
        <end position="313"/>
    </location>
</feature>
<dbReference type="PANTHER" id="PTHR46268">
    <property type="entry name" value="STRESS RESPONSE PROTEIN NHAX"/>
    <property type="match status" value="1"/>
</dbReference>
<dbReference type="PRINTS" id="PR01438">
    <property type="entry name" value="UNVRSLSTRESS"/>
</dbReference>
<reference evidence="5" key="1">
    <citation type="journal article" date="2020" name="mSystems">
        <title>Genome- and Community-Level Interaction Insights into Carbon Utilization and Element Cycling Functions of Hydrothermarchaeota in Hydrothermal Sediment.</title>
        <authorList>
            <person name="Zhou Z."/>
            <person name="Liu Y."/>
            <person name="Xu W."/>
            <person name="Pan J."/>
            <person name="Luo Z.H."/>
            <person name="Li M."/>
        </authorList>
    </citation>
    <scope>NUCLEOTIDE SEQUENCE [LARGE SCALE GENOMIC DNA]</scope>
    <source>
        <strain evidence="5">SpSt-289</strain>
    </source>
</reference>
<name>A0A7C1FN37_9CHLR</name>
<comment type="caution">
    <text evidence="5">The sequence shown here is derived from an EMBL/GenBank/DDBJ whole genome shotgun (WGS) entry which is preliminary data.</text>
</comment>
<accession>A0A7C1FN37</accession>